<dbReference type="EC" id="5.1.99.6" evidence="19"/>
<dbReference type="Proteomes" id="UP000277424">
    <property type="component" value="Unassembled WGS sequence"/>
</dbReference>
<dbReference type="PROSITE" id="PS01050">
    <property type="entry name" value="YJEF_C_2"/>
    <property type="match status" value="1"/>
</dbReference>
<feature type="binding site" evidence="18">
    <location>
        <position position="121"/>
    </location>
    <ligand>
        <name>K(+)</name>
        <dbReference type="ChEBI" id="CHEBI:29103"/>
    </ligand>
</feature>
<comment type="function">
    <text evidence="17">Catalyzes the dehydration of the S-form of NAD(P)HX at the expense of ADP, which is converted to AMP. Together with NAD(P)HX epimerase, which catalyzes the epimerization of the S- and R-forms, the enzyme allows the repair of both epimers of NAD(P)HX, a damaged form of NAD(P)H that is a result of enzymatic or heat-dependent hydration.</text>
</comment>
<dbReference type="OrthoDB" id="9806925at2"/>
<evidence type="ECO:0000256" key="17">
    <source>
        <dbReference type="HAMAP-Rule" id="MF_01965"/>
    </source>
</evidence>
<dbReference type="InterPro" id="IPR030677">
    <property type="entry name" value="Nnr"/>
</dbReference>
<evidence type="ECO:0000256" key="8">
    <source>
        <dbReference type="ARBA" id="ARBA00022857"/>
    </source>
</evidence>
<evidence type="ECO:0000256" key="9">
    <source>
        <dbReference type="ARBA" id="ARBA00022958"/>
    </source>
</evidence>
<dbReference type="Gene3D" id="3.40.1190.20">
    <property type="match status" value="1"/>
</dbReference>
<dbReference type="GO" id="GO:0052855">
    <property type="term" value="F:ADP-dependent NAD(P)H-hydrate dehydratase activity"/>
    <property type="evidence" value="ECO:0007669"/>
    <property type="project" value="UniProtKB-UniRule"/>
</dbReference>
<comment type="catalytic activity">
    <reaction evidence="1 18 19">
        <text>(6R)-NADHX = (6S)-NADHX</text>
        <dbReference type="Rhea" id="RHEA:32215"/>
        <dbReference type="ChEBI" id="CHEBI:64074"/>
        <dbReference type="ChEBI" id="CHEBI:64075"/>
        <dbReference type="EC" id="5.1.99.6"/>
    </reaction>
</comment>
<dbReference type="GO" id="GO:0052856">
    <property type="term" value="F:NAD(P)HX epimerase activity"/>
    <property type="evidence" value="ECO:0007669"/>
    <property type="project" value="UniProtKB-UniRule"/>
</dbReference>
<evidence type="ECO:0000256" key="3">
    <source>
        <dbReference type="ARBA" id="ARBA00006001"/>
    </source>
</evidence>
<dbReference type="EMBL" id="RBIG01000001">
    <property type="protein sequence ID" value="RKQ73255.1"/>
    <property type="molecule type" value="Genomic_DNA"/>
</dbReference>
<feature type="binding site" evidence="18">
    <location>
        <position position="61"/>
    </location>
    <ligand>
        <name>K(+)</name>
        <dbReference type="ChEBI" id="CHEBI:29103"/>
    </ligand>
</feature>
<evidence type="ECO:0000256" key="2">
    <source>
        <dbReference type="ARBA" id="ARBA00000909"/>
    </source>
</evidence>
<comment type="cofactor">
    <cofactor evidence="18 19">
        <name>K(+)</name>
        <dbReference type="ChEBI" id="CHEBI:29103"/>
    </cofactor>
    <text evidence="18 19">Binds 1 potassium ion per subunit.</text>
</comment>
<dbReference type="PANTHER" id="PTHR12592">
    <property type="entry name" value="ATP-DEPENDENT (S)-NAD(P)H-HYDRATE DEHYDRATASE FAMILY MEMBER"/>
    <property type="match status" value="1"/>
</dbReference>
<evidence type="ECO:0000256" key="4">
    <source>
        <dbReference type="ARBA" id="ARBA00009524"/>
    </source>
</evidence>
<dbReference type="Gene3D" id="3.40.50.10260">
    <property type="entry name" value="YjeF N-terminal domain"/>
    <property type="match status" value="1"/>
</dbReference>
<feature type="binding site" evidence="18">
    <location>
        <position position="157"/>
    </location>
    <ligand>
        <name>K(+)</name>
        <dbReference type="ChEBI" id="CHEBI:29103"/>
    </ligand>
</feature>
<feature type="binding site" evidence="18">
    <location>
        <position position="154"/>
    </location>
    <ligand>
        <name>(6S)-NADPHX</name>
        <dbReference type="ChEBI" id="CHEBI:64076"/>
    </ligand>
</feature>
<evidence type="ECO:0000256" key="11">
    <source>
        <dbReference type="ARBA" id="ARBA00023235"/>
    </source>
</evidence>
<keyword evidence="11 18" id="KW-0413">Isomerase</keyword>
<evidence type="ECO:0000313" key="22">
    <source>
        <dbReference type="EMBL" id="RKQ73255.1"/>
    </source>
</evidence>
<evidence type="ECO:0000256" key="6">
    <source>
        <dbReference type="ARBA" id="ARBA00022741"/>
    </source>
</evidence>
<reference evidence="22 23" key="1">
    <citation type="submission" date="2018-10" db="EMBL/GenBank/DDBJ databases">
        <title>Comparative analysis of microorganisms from saline springs in Andes Mountain Range, Colombia.</title>
        <authorList>
            <person name="Rubin E."/>
        </authorList>
    </citation>
    <scope>NUCLEOTIDE SEQUENCE [LARGE SCALE GENOMIC DNA]</scope>
    <source>
        <strain evidence="22 23">USBA 36</strain>
    </source>
</reference>
<dbReference type="GO" id="GO:0110051">
    <property type="term" value="P:metabolite repair"/>
    <property type="evidence" value="ECO:0007669"/>
    <property type="project" value="TreeGrafter"/>
</dbReference>
<comment type="function">
    <text evidence="14 19">Bifunctional enzyme that catalyzes the epimerization of the S- and R-forms of NAD(P)HX and the dehydration of the S-form of NAD(P)HX at the expense of ADP, which is converted to AMP. This allows the repair of both epimers of NAD(P)HX, a damaged form of NAD(P)H that is a result of enzymatic or heat-dependent hydration.</text>
</comment>
<feature type="binding site" evidence="18">
    <location>
        <begin position="125"/>
        <end position="131"/>
    </location>
    <ligand>
        <name>(6S)-NADPHX</name>
        <dbReference type="ChEBI" id="CHEBI:64076"/>
    </ligand>
</feature>
<evidence type="ECO:0000256" key="16">
    <source>
        <dbReference type="ARBA" id="ARBA00049209"/>
    </source>
</evidence>
<name>A0A420WQT2_9PROT</name>
<gene>
    <name evidence="17" type="primary">nnrD</name>
    <name evidence="18" type="synonym">nnrE</name>
    <name evidence="22" type="ORF">BCL74_1040</name>
</gene>
<dbReference type="InterPro" id="IPR000631">
    <property type="entry name" value="CARKD"/>
</dbReference>
<keyword evidence="12 17" id="KW-0456">Lyase</keyword>
<keyword evidence="10 17" id="KW-0520">NAD</keyword>
<comment type="catalytic activity">
    <reaction evidence="2 18 19">
        <text>(6R)-NADPHX = (6S)-NADPHX</text>
        <dbReference type="Rhea" id="RHEA:32227"/>
        <dbReference type="ChEBI" id="CHEBI:64076"/>
        <dbReference type="ChEBI" id="CHEBI:64077"/>
        <dbReference type="EC" id="5.1.99.6"/>
    </reaction>
</comment>
<feature type="binding site" evidence="18">
    <location>
        <begin position="60"/>
        <end position="64"/>
    </location>
    <ligand>
        <name>(6S)-NADPHX</name>
        <dbReference type="ChEBI" id="CHEBI:64076"/>
    </ligand>
</feature>
<dbReference type="GO" id="GO:0046872">
    <property type="term" value="F:metal ion binding"/>
    <property type="evidence" value="ECO:0007669"/>
    <property type="project" value="UniProtKB-UniRule"/>
</dbReference>
<evidence type="ECO:0000256" key="10">
    <source>
        <dbReference type="ARBA" id="ARBA00023027"/>
    </source>
</evidence>
<keyword evidence="8 17" id="KW-0521">NADP</keyword>
<comment type="subunit">
    <text evidence="17">Homotetramer.</text>
</comment>
<dbReference type="InterPro" id="IPR029056">
    <property type="entry name" value="Ribokinase-like"/>
</dbReference>
<dbReference type="HAMAP" id="MF_01965">
    <property type="entry name" value="NADHX_dehydratase"/>
    <property type="match status" value="1"/>
</dbReference>
<dbReference type="PROSITE" id="PS51385">
    <property type="entry name" value="YJEF_N"/>
    <property type="match status" value="1"/>
</dbReference>
<evidence type="ECO:0000256" key="1">
    <source>
        <dbReference type="ARBA" id="ARBA00000013"/>
    </source>
</evidence>
<evidence type="ECO:0000256" key="5">
    <source>
        <dbReference type="ARBA" id="ARBA00022723"/>
    </source>
</evidence>
<feature type="domain" description="YjeF C-terminal" evidence="20">
    <location>
        <begin position="221"/>
        <end position="485"/>
    </location>
</feature>
<comment type="function">
    <text evidence="18">Catalyzes the epimerization of the S- and R-forms of NAD(P)HX, a damaged form of NAD(P)H that is a result of enzymatic or heat-dependent hydration. This is a prerequisite for the S-specific NAD(P)H-hydrate dehydratase to allow the repair of both epimers of NAD(P)HX.</text>
</comment>
<evidence type="ECO:0000256" key="12">
    <source>
        <dbReference type="ARBA" id="ARBA00023239"/>
    </source>
</evidence>
<comment type="similarity">
    <text evidence="17">Belongs to the NnrD/CARKD family.</text>
</comment>
<dbReference type="SUPFAM" id="SSF53613">
    <property type="entry name" value="Ribokinase-like"/>
    <property type="match status" value="1"/>
</dbReference>
<comment type="catalytic activity">
    <reaction evidence="16 17 19">
        <text>(6S)-NADPHX + ADP = AMP + phosphate + NADPH + H(+)</text>
        <dbReference type="Rhea" id="RHEA:32235"/>
        <dbReference type="ChEBI" id="CHEBI:15378"/>
        <dbReference type="ChEBI" id="CHEBI:43474"/>
        <dbReference type="ChEBI" id="CHEBI:57783"/>
        <dbReference type="ChEBI" id="CHEBI:64076"/>
        <dbReference type="ChEBI" id="CHEBI:456215"/>
        <dbReference type="ChEBI" id="CHEBI:456216"/>
        <dbReference type="EC" id="4.2.1.136"/>
    </reaction>
</comment>
<evidence type="ECO:0000256" key="7">
    <source>
        <dbReference type="ARBA" id="ARBA00022840"/>
    </source>
</evidence>
<comment type="similarity">
    <text evidence="4 19">In the C-terminal section; belongs to the NnrD/CARKD family.</text>
</comment>
<organism evidence="22 23">
    <name type="scientific">Oceanibaculum indicum</name>
    <dbReference type="NCBI Taxonomy" id="526216"/>
    <lineage>
        <taxon>Bacteria</taxon>
        <taxon>Pseudomonadati</taxon>
        <taxon>Pseudomonadota</taxon>
        <taxon>Alphaproteobacteria</taxon>
        <taxon>Rhodospirillales</taxon>
        <taxon>Oceanibaculaceae</taxon>
        <taxon>Oceanibaculum</taxon>
    </lineage>
</organism>
<evidence type="ECO:0000256" key="19">
    <source>
        <dbReference type="PIRNR" id="PIRNR017184"/>
    </source>
</evidence>
<dbReference type="GO" id="GO:0005524">
    <property type="term" value="F:ATP binding"/>
    <property type="evidence" value="ECO:0007669"/>
    <property type="project" value="UniProtKB-UniRule"/>
</dbReference>
<feature type="binding site" evidence="17">
    <location>
        <begin position="401"/>
        <end position="405"/>
    </location>
    <ligand>
        <name>AMP</name>
        <dbReference type="ChEBI" id="CHEBI:456215"/>
    </ligand>
</feature>
<feature type="binding site" evidence="17">
    <location>
        <position position="317"/>
    </location>
    <ligand>
        <name>(6S)-NADPHX</name>
        <dbReference type="ChEBI" id="CHEBI:64076"/>
    </ligand>
</feature>
<proteinExistence type="inferred from homology"/>
<feature type="domain" description="YjeF N-terminal" evidence="21">
    <location>
        <begin position="14"/>
        <end position="211"/>
    </location>
</feature>
<dbReference type="CDD" id="cd01171">
    <property type="entry name" value="YXKO-related"/>
    <property type="match status" value="1"/>
</dbReference>
<evidence type="ECO:0000256" key="18">
    <source>
        <dbReference type="HAMAP-Rule" id="MF_01966"/>
    </source>
</evidence>
<evidence type="ECO:0000259" key="20">
    <source>
        <dbReference type="PROSITE" id="PS51383"/>
    </source>
</evidence>
<feature type="binding site" evidence="17">
    <location>
        <position position="254"/>
    </location>
    <ligand>
        <name>(6S)-NADPHX</name>
        <dbReference type="ChEBI" id="CHEBI:64076"/>
    </ligand>
</feature>
<feature type="binding site" evidence="17">
    <location>
        <position position="368"/>
    </location>
    <ligand>
        <name>(6S)-NADPHX</name>
        <dbReference type="ChEBI" id="CHEBI:64076"/>
    </ligand>
</feature>
<dbReference type="PANTHER" id="PTHR12592:SF0">
    <property type="entry name" value="ATP-DEPENDENT (S)-NAD(P)H-HYDRATE DEHYDRATASE"/>
    <property type="match status" value="1"/>
</dbReference>
<feature type="binding site" evidence="17">
    <location>
        <position position="430"/>
    </location>
    <ligand>
        <name>AMP</name>
        <dbReference type="ChEBI" id="CHEBI:456215"/>
    </ligand>
</feature>
<dbReference type="AlphaFoldDB" id="A0A420WQT2"/>
<dbReference type="SUPFAM" id="SSF64153">
    <property type="entry name" value="YjeF N-terminal domain-like"/>
    <property type="match status" value="1"/>
</dbReference>
<keyword evidence="13" id="KW-0511">Multifunctional enzyme</keyword>
<dbReference type="InterPro" id="IPR036652">
    <property type="entry name" value="YjeF_N_dom_sf"/>
</dbReference>
<comment type="similarity">
    <text evidence="3 19">In the N-terminal section; belongs to the NnrE/AIBP family.</text>
</comment>
<keyword evidence="7 17" id="KW-0067">ATP-binding</keyword>
<sequence>MKAGPLALLTTAQMYAADRAAMAGGVSSLDLMEAAGRAVAEAIRRRWSPRPVLVLAGPGNNGGDGYVAARLLSQAGWPVTIAVLTPPETLKGDAAAMAARWTGPVIGIGDIGWDEVGLVIDALFGSGLSKPVEGAARAALQAAEARGLPIVAIDVPSGVSGDSGAVLGYAPQAALTVSFFRAKPGHLLLPGRDLCGTAEIAPIAIPDNVLDEIKPSCWHNGPALWLDSLPVPRGETHKYHRGHALILGGPMTGAGRLAAQAARRIGAGLVSLAVPPGTAAIYAADHPGAIVLECPDRAALADILRDPRRNALLVGPGAGSGPEVGESVAAMLATGRFCVLDAEAISAFADDAEALAGLIQGPCVLTPHEGEFTRLFPDIEGDRLARAREAARRLGAVLVLKGSDTVIAAPDGKAAINDNAPADLATAGSGDVLAGLVLGLLAQRMPAFEAACAAVWLHGAAAGTASAGLIAEDIPDRLPGLLQRLRRNPVAGF</sequence>
<dbReference type="RefSeq" id="WP_121218046.1">
    <property type="nucleotide sequence ID" value="NZ_RBIG01000001.1"/>
</dbReference>
<comment type="similarity">
    <text evidence="18">Belongs to the NnrE/AIBP family.</text>
</comment>
<dbReference type="InterPro" id="IPR004443">
    <property type="entry name" value="YjeF_N_dom"/>
</dbReference>
<keyword evidence="9 18" id="KW-0630">Potassium</keyword>
<comment type="cofactor">
    <cofactor evidence="17">
        <name>Mg(2+)</name>
        <dbReference type="ChEBI" id="CHEBI:18420"/>
    </cofactor>
</comment>
<feature type="binding site" evidence="17">
    <location>
        <position position="431"/>
    </location>
    <ligand>
        <name>(6S)-NADPHX</name>
        <dbReference type="ChEBI" id="CHEBI:64076"/>
    </ligand>
</feature>
<dbReference type="NCBIfam" id="TIGR00196">
    <property type="entry name" value="yjeF_cterm"/>
    <property type="match status" value="1"/>
</dbReference>
<dbReference type="GO" id="GO:0046496">
    <property type="term" value="P:nicotinamide nucleotide metabolic process"/>
    <property type="evidence" value="ECO:0007669"/>
    <property type="project" value="UniProtKB-UniRule"/>
</dbReference>
<evidence type="ECO:0000256" key="13">
    <source>
        <dbReference type="ARBA" id="ARBA00023268"/>
    </source>
</evidence>
<dbReference type="HAMAP" id="MF_01966">
    <property type="entry name" value="NADHX_epimerase"/>
    <property type="match status" value="1"/>
</dbReference>
<evidence type="ECO:0000256" key="15">
    <source>
        <dbReference type="ARBA" id="ARBA00048238"/>
    </source>
</evidence>
<comment type="caution">
    <text evidence="22">The sequence shown here is derived from an EMBL/GenBank/DDBJ whole genome shotgun (WGS) entry which is preliminary data.</text>
</comment>
<dbReference type="InterPro" id="IPR017953">
    <property type="entry name" value="Carbohydrate_kinase_pred_CS"/>
</dbReference>
<dbReference type="PIRSF" id="PIRSF017184">
    <property type="entry name" value="Nnr"/>
    <property type="match status" value="1"/>
</dbReference>
<dbReference type="EC" id="4.2.1.136" evidence="19"/>
<protein>
    <recommendedName>
        <fullName evidence="19">Bifunctional NAD(P)H-hydrate repair enzyme</fullName>
    </recommendedName>
    <alternativeName>
        <fullName evidence="19">Nicotinamide nucleotide repair protein</fullName>
    </alternativeName>
    <domain>
        <recommendedName>
            <fullName evidence="19">ADP-dependent (S)-NAD(P)H-hydrate dehydratase</fullName>
            <ecNumber evidence="19">4.2.1.136</ecNumber>
        </recommendedName>
        <alternativeName>
            <fullName evidence="19">ADP-dependent NAD(P)HX dehydratase</fullName>
        </alternativeName>
    </domain>
    <domain>
        <recommendedName>
            <fullName evidence="19">NAD(P)H-hydrate epimerase</fullName>
            <ecNumber evidence="19">5.1.99.6</ecNumber>
        </recommendedName>
    </domain>
</protein>
<comment type="catalytic activity">
    <reaction evidence="15 17 19">
        <text>(6S)-NADHX + ADP = AMP + phosphate + NADH + H(+)</text>
        <dbReference type="Rhea" id="RHEA:32223"/>
        <dbReference type="ChEBI" id="CHEBI:15378"/>
        <dbReference type="ChEBI" id="CHEBI:43474"/>
        <dbReference type="ChEBI" id="CHEBI:57945"/>
        <dbReference type="ChEBI" id="CHEBI:64074"/>
        <dbReference type="ChEBI" id="CHEBI:456215"/>
        <dbReference type="ChEBI" id="CHEBI:456216"/>
        <dbReference type="EC" id="4.2.1.136"/>
    </reaction>
</comment>
<evidence type="ECO:0000313" key="23">
    <source>
        <dbReference type="Proteomes" id="UP000277424"/>
    </source>
</evidence>
<keyword evidence="5 18" id="KW-0479">Metal-binding</keyword>
<dbReference type="Pfam" id="PF03853">
    <property type="entry name" value="YjeF_N"/>
    <property type="match status" value="1"/>
</dbReference>
<keyword evidence="6 17" id="KW-0547">Nucleotide-binding</keyword>
<dbReference type="Pfam" id="PF01256">
    <property type="entry name" value="Carb_kinase"/>
    <property type="match status" value="1"/>
</dbReference>
<comment type="caution">
    <text evidence="18">Lacks conserved residue(s) required for the propagation of feature annotation.</text>
</comment>
<evidence type="ECO:0000259" key="21">
    <source>
        <dbReference type="PROSITE" id="PS51385"/>
    </source>
</evidence>
<dbReference type="PROSITE" id="PS51383">
    <property type="entry name" value="YJEF_C_3"/>
    <property type="match status" value="1"/>
</dbReference>
<accession>A0A420WQT2</accession>
<evidence type="ECO:0000256" key="14">
    <source>
        <dbReference type="ARBA" id="ARBA00025153"/>
    </source>
</evidence>
<dbReference type="NCBIfam" id="TIGR00197">
    <property type="entry name" value="yjeF_nterm"/>
    <property type="match status" value="1"/>
</dbReference>